<keyword evidence="1" id="KW-0433">Leucine-rich repeat</keyword>
<evidence type="ECO:0000259" key="5">
    <source>
        <dbReference type="Pfam" id="PF00931"/>
    </source>
</evidence>
<feature type="domain" description="R13L1/DRL21-like LRR repeat region" evidence="7">
    <location>
        <begin position="685"/>
        <end position="813"/>
    </location>
</feature>
<dbReference type="AlphaFoldDB" id="A0A0E0AJP4"/>
<dbReference type="Pfam" id="PF25019">
    <property type="entry name" value="LRR_R13L1-DRL21"/>
    <property type="match status" value="1"/>
</dbReference>
<name>A0A0E0AJP4_9ORYZ</name>
<keyword evidence="4" id="KW-0472">Membrane</keyword>
<dbReference type="GO" id="GO:0009626">
    <property type="term" value="P:plant-type hypersensitive response"/>
    <property type="evidence" value="ECO:0007669"/>
    <property type="project" value="UniProtKB-ARBA"/>
</dbReference>
<dbReference type="PANTHER" id="PTHR36766">
    <property type="entry name" value="PLANT BROAD-SPECTRUM MILDEW RESISTANCE PROTEIN RPW8"/>
    <property type="match status" value="1"/>
</dbReference>
<dbReference type="GO" id="GO:0002758">
    <property type="term" value="P:innate immune response-activating signaling pathway"/>
    <property type="evidence" value="ECO:0007669"/>
    <property type="project" value="UniProtKB-ARBA"/>
</dbReference>
<dbReference type="Pfam" id="PF23559">
    <property type="entry name" value="WHD_DRP"/>
    <property type="match status" value="1"/>
</dbReference>
<dbReference type="SUPFAM" id="SSF52540">
    <property type="entry name" value="P-loop containing nucleoside triphosphate hydrolases"/>
    <property type="match status" value="1"/>
</dbReference>
<dbReference type="Pfam" id="PF00931">
    <property type="entry name" value="NB-ARC"/>
    <property type="match status" value="1"/>
</dbReference>
<dbReference type="Gene3D" id="3.40.50.300">
    <property type="entry name" value="P-loop containing nucleotide triphosphate hydrolases"/>
    <property type="match status" value="1"/>
</dbReference>
<evidence type="ECO:0000313" key="9">
    <source>
        <dbReference type="Proteomes" id="UP000026961"/>
    </source>
</evidence>
<keyword evidence="2" id="KW-0677">Repeat</keyword>
<dbReference type="EnsemblPlants" id="OGLUM07G13420.2">
    <property type="protein sequence ID" value="OGLUM07G13420.2"/>
    <property type="gene ID" value="OGLUM07G13420"/>
</dbReference>
<dbReference type="eggNOG" id="KOG4658">
    <property type="taxonomic scope" value="Eukaryota"/>
</dbReference>
<reference evidence="8" key="1">
    <citation type="submission" date="2015-04" db="UniProtKB">
        <authorList>
            <consortium name="EnsemblPlants"/>
        </authorList>
    </citation>
    <scope>IDENTIFICATION</scope>
</reference>
<evidence type="ECO:0000256" key="2">
    <source>
        <dbReference type="ARBA" id="ARBA00022737"/>
    </source>
</evidence>
<evidence type="ECO:0000259" key="7">
    <source>
        <dbReference type="Pfam" id="PF25019"/>
    </source>
</evidence>
<dbReference type="Gene3D" id="1.10.10.10">
    <property type="entry name" value="Winged helix-like DNA-binding domain superfamily/Winged helix DNA-binding domain"/>
    <property type="match status" value="1"/>
</dbReference>
<evidence type="ECO:0000256" key="4">
    <source>
        <dbReference type="SAM" id="Phobius"/>
    </source>
</evidence>
<dbReference type="SUPFAM" id="SSF52058">
    <property type="entry name" value="L domain-like"/>
    <property type="match status" value="1"/>
</dbReference>
<feature type="transmembrane region" description="Helical" evidence="4">
    <location>
        <begin position="1102"/>
        <end position="1123"/>
    </location>
</feature>
<dbReference type="Gramene" id="OGLUM07G13420.2">
    <property type="protein sequence ID" value="OGLUM07G13420.2"/>
    <property type="gene ID" value="OGLUM07G13420"/>
</dbReference>
<dbReference type="InterPro" id="IPR002182">
    <property type="entry name" value="NB-ARC"/>
</dbReference>
<keyword evidence="9" id="KW-1185">Reference proteome</keyword>
<dbReference type="Gene3D" id="3.80.10.10">
    <property type="entry name" value="Ribonuclease Inhibitor"/>
    <property type="match status" value="1"/>
</dbReference>
<dbReference type="InterPro" id="IPR036388">
    <property type="entry name" value="WH-like_DNA-bd_sf"/>
</dbReference>
<dbReference type="InterPro" id="IPR027417">
    <property type="entry name" value="P-loop_NTPase"/>
</dbReference>
<dbReference type="STRING" id="40148.A0A0E0AJP4"/>
<evidence type="ECO:0000313" key="8">
    <source>
        <dbReference type="EnsemblPlants" id="OGLUM07G13420.2"/>
    </source>
</evidence>
<dbReference type="InterPro" id="IPR032675">
    <property type="entry name" value="LRR_dom_sf"/>
</dbReference>
<keyword evidence="3" id="KW-0611">Plant defense</keyword>
<feature type="domain" description="NB-ARC" evidence="5">
    <location>
        <begin position="171"/>
        <end position="336"/>
    </location>
</feature>
<reference evidence="8" key="2">
    <citation type="submission" date="2018-05" db="EMBL/GenBank/DDBJ databases">
        <title>OgluRS3 (Oryza glumaepatula Reference Sequence Version 3).</title>
        <authorList>
            <person name="Zhang J."/>
            <person name="Kudrna D."/>
            <person name="Lee S."/>
            <person name="Talag J."/>
            <person name="Welchert J."/>
            <person name="Wing R.A."/>
        </authorList>
    </citation>
    <scope>NUCLEOTIDE SEQUENCE [LARGE SCALE GENOMIC DNA]</scope>
</reference>
<dbReference type="GO" id="GO:0043531">
    <property type="term" value="F:ADP binding"/>
    <property type="evidence" value="ECO:0007669"/>
    <property type="project" value="InterPro"/>
</dbReference>
<evidence type="ECO:0000256" key="3">
    <source>
        <dbReference type="ARBA" id="ARBA00022821"/>
    </source>
</evidence>
<feature type="transmembrane region" description="Helical" evidence="4">
    <location>
        <begin position="1076"/>
        <end position="1095"/>
    </location>
</feature>
<keyword evidence="4" id="KW-0812">Transmembrane</keyword>
<sequence length="1124" mass="126983">MIATAALPPAARSAEALAAEVGGHAHAAADELRGLARRLDAAGAAAAGAEAREARDAGARAWLREILDALYELGDARDDFRRAADAAAAARRQREEGRRSFLHWFTIPPNLYGMRYKTLKTSINSLNMKMDGILQKGSELGLLPIDQEILNERSEISLEVIPDDYIVGDIENEANKLIDILTDRKSAKTLVAIVGGSGTGKTTLAWKIHDDHRTRNAFGMIVWVSVFNDFDDIGLLSAVVTAAGGNPKEAKNRTQLELMLASMLKEKRFLLVLDDVRGHQIEENSLEAHWHVCGHGSRILITTRDENVATKLNASYIHQVKELSFQNCWSLLCCNACLDENLHGNTLRNIGIMIIQKCKKIPMAVKIIGAVLRRKEQTQESWQRVYEFEGWSFDDLRGDVQGLTGAIYLGYHDLPSHLKQCLLYLSLFPEGSTIRQQFVSQLWISEGLIDRQDDCSAEKIAEEYYEELISRNFLQLETGNRDITRCTMHDQIRSFLQFFVKDKICSGEVKPGTNGTSSEGLRHVWISGTSTTTNLEEIATVTSLKTVILYKNPLRNQGLDKLFKGLKYLHVLDLGGTEIRYIPRTLEFLVHLRLLNLSLTRIKELPESINYLRNLQFLGLRYCNWLHTLPKGIGNLHRLQTLDLRGTSLHQVLPSLVNLKQLSTLHGFTVNRTSVPEDDPSGWPLEHLKDLNALRSLQILKMEKVSDFSRVKEAMLEMKSQLKDLEICCSNDDRLAEAREDDSRTLKQIFDSLSPPQCLKSLKIVSYYAKHFPNWLPCLTNLQRLVLSDCKFCEHMPDLSKLNQLKFLTITGCSKLLTVEQESAGVTQAFPKLEQLHLKDMPKLVSWIGFASGDMPSLVKFRLESCPKLKCLPEGLKYSRVLRSVQIRHADSLEVIQDLPVLKELNVQACNELKIVSNLPLLEVLTIRRCPRLDDVSGVHYLSHVCITDKELRKLPDWLSIHAPVLQTFNIVGVSELLDRLLPNGEDWEIIRQIDKVYANLLDESPFFTYTKSSGDFHVDQRIGEINKPPVVLGHGTAAGGLSIPDHSVEISSQIGVSRVPMNRISTLRRVVRSYLVPYLIMVMVAMQFLSYYLHNRSTREIWLVQTLFIFFATVFLLLLVFLD</sequence>
<dbReference type="InterPro" id="IPR042197">
    <property type="entry name" value="Apaf_helical"/>
</dbReference>
<accession>A0A0E0AJP4</accession>
<dbReference type="InterPro" id="IPR058922">
    <property type="entry name" value="WHD_DRP"/>
</dbReference>
<dbReference type="FunFam" id="1.10.10.10:FF:000322">
    <property type="entry name" value="Probable disease resistance protein At1g63360"/>
    <property type="match status" value="1"/>
</dbReference>
<organism evidence="8">
    <name type="scientific">Oryza glumipatula</name>
    <dbReference type="NCBI Taxonomy" id="40148"/>
    <lineage>
        <taxon>Eukaryota</taxon>
        <taxon>Viridiplantae</taxon>
        <taxon>Streptophyta</taxon>
        <taxon>Embryophyta</taxon>
        <taxon>Tracheophyta</taxon>
        <taxon>Spermatophyta</taxon>
        <taxon>Magnoliopsida</taxon>
        <taxon>Liliopsida</taxon>
        <taxon>Poales</taxon>
        <taxon>Poaceae</taxon>
        <taxon>BOP clade</taxon>
        <taxon>Oryzoideae</taxon>
        <taxon>Oryzeae</taxon>
        <taxon>Oryzinae</taxon>
        <taxon>Oryza</taxon>
    </lineage>
</organism>
<dbReference type="Proteomes" id="UP000026961">
    <property type="component" value="Chromosome 7"/>
</dbReference>
<dbReference type="PRINTS" id="PR00364">
    <property type="entry name" value="DISEASERSIST"/>
</dbReference>
<feature type="domain" description="Disease resistance protein winged helix" evidence="6">
    <location>
        <begin position="427"/>
        <end position="493"/>
    </location>
</feature>
<protein>
    <submittedName>
        <fullName evidence="8">Uncharacterized protein</fullName>
    </submittedName>
</protein>
<dbReference type="PANTHER" id="PTHR36766:SF70">
    <property type="entry name" value="DISEASE RESISTANCE PROTEIN RGA4"/>
    <property type="match status" value="1"/>
</dbReference>
<dbReference type="Gene3D" id="1.10.8.430">
    <property type="entry name" value="Helical domain of apoptotic protease-activating factors"/>
    <property type="match status" value="1"/>
</dbReference>
<proteinExistence type="predicted"/>
<dbReference type="GO" id="GO:0042742">
    <property type="term" value="P:defense response to bacterium"/>
    <property type="evidence" value="ECO:0007669"/>
    <property type="project" value="UniProtKB-ARBA"/>
</dbReference>
<evidence type="ECO:0000259" key="6">
    <source>
        <dbReference type="Pfam" id="PF23559"/>
    </source>
</evidence>
<evidence type="ECO:0000256" key="1">
    <source>
        <dbReference type="ARBA" id="ARBA00022614"/>
    </source>
</evidence>
<keyword evidence="4" id="KW-1133">Transmembrane helix</keyword>
<dbReference type="InterPro" id="IPR056789">
    <property type="entry name" value="LRR_R13L1-DRL21"/>
</dbReference>